<dbReference type="EMBL" id="QGQD01000077">
    <property type="protein sequence ID" value="TLC99108.1"/>
    <property type="molecule type" value="Genomic_DNA"/>
</dbReference>
<organism evidence="1 2">
    <name type="scientific">Robinsoniella peoriensis</name>
    <dbReference type="NCBI Taxonomy" id="180332"/>
    <lineage>
        <taxon>Bacteria</taxon>
        <taxon>Bacillati</taxon>
        <taxon>Bacillota</taxon>
        <taxon>Clostridia</taxon>
        <taxon>Lachnospirales</taxon>
        <taxon>Lachnospiraceae</taxon>
        <taxon>Robinsoniella</taxon>
    </lineage>
</organism>
<evidence type="ECO:0008006" key="3">
    <source>
        <dbReference type="Google" id="ProtNLM"/>
    </source>
</evidence>
<dbReference type="STRING" id="180332.GCA_000797495_01911"/>
<evidence type="ECO:0000313" key="2">
    <source>
        <dbReference type="Proteomes" id="UP000306509"/>
    </source>
</evidence>
<sequence length="144" mass="16432">MITNAEQEILYGICKESKTALLDIHTILSKVYDDELALDLNLQAARYSRLEEKAADSLREKGISDTALKLGDRTKRWASLQAGTVFNVSTSHIADMMIQKKEERLTEVKKTVDHNPVVHNMVYELAEEFLGFEEDTIRILKSYL</sequence>
<evidence type="ECO:0000313" key="1">
    <source>
        <dbReference type="EMBL" id="TLC99108.1"/>
    </source>
</evidence>
<proteinExistence type="predicted"/>
<accession>A0A4U8Q3Z9</accession>
<dbReference type="OrthoDB" id="9792639at2"/>
<dbReference type="AlphaFoldDB" id="A0A4U8Q3Z9"/>
<keyword evidence="2" id="KW-1185">Reference proteome</keyword>
<name>A0A4U8Q3Z9_9FIRM</name>
<gene>
    <name evidence="1" type="ORF">DSM106044_04089</name>
</gene>
<reference evidence="1 2" key="1">
    <citation type="journal article" date="2019" name="Anaerobe">
        <title>Detection of Robinsoniella peoriensis in multiple bone samples of a trauma patient.</title>
        <authorList>
            <person name="Schrottner P."/>
            <person name="Hartwich K."/>
            <person name="Bunk B."/>
            <person name="Schober I."/>
            <person name="Helbig S."/>
            <person name="Rudolph W.W."/>
            <person name="Gunzer F."/>
        </authorList>
    </citation>
    <scope>NUCLEOTIDE SEQUENCE [LARGE SCALE GENOMIC DNA]</scope>
    <source>
        <strain evidence="1 2">DSM 106044</strain>
    </source>
</reference>
<dbReference type="Proteomes" id="UP000306509">
    <property type="component" value="Unassembled WGS sequence"/>
</dbReference>
<comment type="caution">
    <text evidence="1">The sequence shown here is derived from an EMBL/GenBank/DDBJ whole genome shotgun (WGS) entry which is preliminary data.</text>
</comment>
<protein>
    <recommendedName>
        <fullName evidence="3">DUF2383 domain-containing protein</fullName>
    </recommendedName>
</protein>
<dbReference type="RefSeq" id="WP_027296606.1">
    <property type="nucleotide sequence ID" value="NZ_CABMJZ010000069.1"/>
</dbReference>